<dbReference type="EC" id="5.4.99.26" evidence="5"/>
<feature type="domain" description="Pseudouridine synthase RsuA/RluA-like" evidence="10">
    <location>
        <begin position="12"/>
        <end position="164"/>
    </location>
</feature>
<dbReference type="PANTHER" id="PTHR21600:SF56">
    <property type="entry name" value="TRNA PSEUDOURIDINE SYNTHASE C"/>
    <property type="match status" value="1"/>
</dbReference>
<evidence type="ECO:0000313" key="12">
    <source>
        <dbReference type="Proteomes" id="UP000250928"/>
    </source>
</evidence>
<evidence type="ECO:0000256" key="9">
    <source>
        <dbReference type="ARBA" id="ARBA00043049"/>
    </source>
</evidence>
<evidence type="ECO:0000256" key="5">
    <source>
        <dbReference type="ARBA" id="ARBA00038943"/>
    </source>
</evidence>
<dbReference type="GO" id="GO:0003723">
    <property type="term" value="F:RNA binding"/>
    <property type="evidence" value="ECO:0007669"/>
    <property type="project" value="InterPro"/>
</dbReference>
<dbReference type="EMBL" id="PQCO01000248">
    <property type="protein sequence ID" value="PUD99761.1"/>
    <property type="molecule type" value="Genomic_DNA"/>
</dbReference>
<evidence type="ECO:0000259" key="10">
    <source>
        <dbReference type="Pfam" id="PF00849"/>
    </source>
</evidence>
<dbReference type="SUPFAM" id="SSF55120">
    <property type="entry name" value="Pseudouridine synthase"/>
    <property type="match status" value="1"/>
</dbReference>
<dbReference type="PROSITE" id="PS01129">
    <property type="entry name" value="PSI_RLU"/>
    <property type="match status" value="1"/>
</dbReference>
<evidence type="ECO:0000256" key="1">
    <source>
        <dbReference type="ARBA" id="ARBA00022694"/>
    </source>
</evidence>
<evidence type="ECO:0000256" key="3">
    <source>
        <dbReference type="ARBA" id="ARBA00036607"/>
    </source>
</evidence>
<dbReference type="InterPro" id="IPR050188">
    <property type="entry name" value="RluA_PseudoU_synthase"/>
</dbReference>
<dbReference type="Proteomes" id="UP000250928">
    <property type="component" value="Unassembled WGS sequence"/>
</dbReference>
<reference evidence="11 12" key="1">
    <citation type="submission" date="2018-01" db="EMBL/GenBank/DDBJ databases">
        <title>Novel co-symbiosis in the lucinid bivalve Phacoides pectinatus.</title>
        <authorList>
            <person name="Lim S.J."/>
            <person name="Davis B.G."/>
            <person name="Gill D.E."/>
            <person name="Engel A.S."/>
            <person name="Anderson L.C."/>
            <person name="Campbell B.J."/>
        </authorList>
    </citation>
    <scope>NUCLEOTIDE SEQUENCE [LARGE SCALE GENOMIC DNA]</scope>
    <source>
        <strain evidence="11">N3_P5</strain>
    </source>
</reference>
<keyword evidence="2" id="KW-0413">Isomerase</keyword>
<dbReference type="Gene3D" id="3.30.2350.10">
    <property type="entry name" value="Pseudouridine synthase"/>
    <property type="match status" value="1"/>
</dbReference>
<evidence type="ECO:0000256" key="7">
    <source>
        <dbReference type="ARBA" id="ARBA00041803"/>
    </source>
</evidence>
<evidence type="ECO:0000256" key="8">
    <source>
        <dbReference type="ARBA" id="ARBA00041975"/>
    </source>
</evidence>
<protein>
    <recommendedName>
        <fullName evidence="6">tRNA pseudouridine synthase C</fullName>
        <ecNumber evidence="5">5.4.99.26</ecNumber>
    </recommendedName>
    <alternativeName>
        <fullName evidence="8">tRNA pseudouridine(65) synthase</fullName>
    </alternativeName>
    <alternativeName>
        <fullName evidence="9">tRNA pseudouridylate synthase C</fullName>
    </alternativeName>
    <alternativeName>
        <fullName evidence="7">tRNA-uridine isomerase C</fullName>
    </alternativeName>
</protein>
<comment type="function">
    <text evidence="4">Responsible for synthesis of pseudouridine from uracil-65 in transfer RNAs.</text>
</comment>
<evidence type="ECO:0000256" key="2">
    <source>
        <dbReference type="ARBA" id="ARBA00023235"/>
    </source>
</evidence>
<dbReference type="InterPro" id="IPR006145">
    <property type="entry name" value="PsdUridine_synth_RsuA/RluA"/>
</dbReference>
<name>A0A6N4DPJ6_9GAMM</name>
<dbReference type="GO" id="GO:0160149">
    <property type="term" value="F:tRNA pseudouridine(65) synthase activity"/>
    <property type="evidence" value="ECO:0007669"/>
    <property type="project" value="UniProtKB-EC"/>
</dbReference>
<dbReference type="InterPro" id="IPR006224">
    <property type="entry name" value="PsdUridine_synth_RluA-like_CS"/>
</dbReference>
<accession>A0A6N4DPJ6</accession>
<dbReference type="GO" id="GO:0000455">
    <property type="term" value="P:enzyme-directed rRNA pseudouridine synthesis"/>
    <property type="evidence" value="ECO:0007669"/>
    <property type="project" value="TreeGrafter"/>
</dbReference>
<dbReference type="GO" id="GO:0008033">
    <property type="term" value="P:tRNA processing"/>
    <property type="evidence" value="ECO:0007669"/>
    <property type="project" value="UniProtKB-KW"/>
</dbReference>
<gene>
    <name evidence="11" type="ORF">C3L24_10415</name>
</gene>
<comment type="catalytic activity">
    <reaction evidence="3">
        <text>uridine(65) in tRNA = pseudouridine(65) in tRNA</text>
        <dbReference type="Rhea" id="RHEA:42536"/>
        <dbReference type="Rhea" id="RHEA-COMP:10103"/>
        <dbReference type="Rhea" id="RHEA-COMP:10104"/>
        <dbReference type="ChEBI" id="CHEBI:65314"/>
        <dbReference type="ChEBI" id="CHEBI:65315"/>
        <dbReference type="EC" id="5.4.99.26"/>
    </reaction>
</comment>
<evidence type="ECO:0000256" key="4">
    <source>
        <dbReference type="ARBA" id="ARBA00037670"/>
    </source>
</evidence>
<proteinExistence type="predicted"/>
<organism evidence="11 12">
    <name type="scientific">Candidatus Sedimenticola endophacoides</name>
    <dbReference type="NCBI Taxonomy" id="2548426"/>
    <lineage>
        <taxon>Bacteria</taxon>
        <taxon>Pseudomonadati</taxon>
        <taxon>Pseudomonadota</taxon>
        <taxon>Gammaproteobacteria</taxon>
        <taxon>Chromatiales</taxon>
        <taxon>Sedimenticolaceae</taxon>
        <taxon>Sedimenticola</taxon>
    </lineage>
</organism>
<dbReference type="Pfam" id="PF00849">
    <property type="entry name" value="PseudoU_synth_2"/>
    <property type="match status" value="1"/>
</dbReference>
<dbReference type="PANTHER" id="PTHR21600">
    <property type="entry name" value="MITOCHONDRIAL RNA PSEUDOURIDINE SYNTHASE"/>
    <property type="match status" value="1"/>
</dbReference>
<comment type="caution">
    <text evidence="11">The sequence shown here is derived from an EMBL/GenBank/DDBJ whole genome shotgun (WGS) entry which is preliminary data.</text>
</comment>
<dbReference type="InterPro" id="IPR020103">
    <property type="entry name" value="PsdUridine_synth_cat_dom_sf"/>
</dbReference>
<keyword evidence="1" id="KW-0819">tRNA processing</keyword>
<dbReference type="AlphaFoldDB" id="A0A6N4DPJ6"/>
<sequence>MEPLQILYRDENYVAVHKPAGLLVHRSWLAGREEGQRFALQMTRDQLGRWVYPVHRLDRPTSGVLVFGFSSGAARRLVREFEQRRIEKRYLAVVRGYAEARGEIDYPLLAEDGVAPQRAVTGYRRLATVELEVAVGRYATARYSLLEVFPRTGRMRQIRKHMKHIFHPIVGDTSHGDGRHNRMFRERFDCRRLLLQANRLGFRHPYEGGEVRIGAGADPELARLFAQLGWSRWLEATGS</sequence>
<evidence type="ECO:0000256" key="6">
    <source>
        <dbReference type="ARBA" id="ARBA00040675"/>
    </source>
</evidence>
<evidence type="ECO:0000313" key="11">
    <source>
        <dbReference type="EMBL" id="PUD99761.1"/>
    </source>
</evidence>